<dbReference type="Gene3D" id="3.40.50.720">
    <property type="entry name" value="NAD(P)-binding Rossmann-like Domain"/>
    <property type="match status" value="1"/>
</dbReference>
<organism evidence="8 9">
    <name type="scientific">Caloranaerobacter azorensis DSM 13643</name>
    <dbReference type="NCBI Taxonomy" id="1121264"/>
    <lineage>
        <taxon>Bacteria</taxon>
        <taxon>Bacillati</taxon>
        <taxon>Bacillota</taxon>
        <taxon>Tissierellia</taxon>
        <taxon>Tissierellales</taxon>
        <taxon>Thermohalobacteraceae</taxon>
        <taxon>Caloranaerobacter</taxon>
    </lineage>
</organism>
<evidence type="ECO:0000256" key="4">
    <source>
        <dbReference type="ARBA" id="ARBA00023027"/>
    </source>
</evidence>
<evidence type="ECO:0000259" key="7">
    <source>
        <dbReference type="Pfam" id="PF14824"/>
    </source>
</evidence>
<feature type="domain" description="Siroheme synthase central" evidence="7">
    <location>
        <begin position="120"/>
        <end position="146"/>
    </location>
</feature>
<dbReference type="RefSeq" id="WP_073195269.1">
    <property type="nucleotide sequence ID" value="NZ_FQXO01000011.1"/>
</dbReference>
<evidence type="ECO:0000256" key="1">
    <source>
        <dbReference type="ARBA" id="ARBA00005010"/>
    </source>
</evidence>
<comment type="pathway">
    <text evidence="1">Porphyrin-containing compound metabolism; siroheme biosynthesis; sirohydrochlorin from precorrin-2: step 1/1.</text>
</comment>
<reference evidence="9" key="1">
    <citation type="submission" date="2016-11" db="EMBL/GenBank/DDBJ databases">
        <authorList>
            <person name="Varghese N."/>
            <person name="Submissions S."/>
        </authorList>
    </citation>
    <scope>NUCLEOTIDE SEQUENCE [LARGE SCALE GENOMIC DNA]</scope>
    <source>
        <strain evidence="9">DSM 13643</strain>
    </source>
</reference>
<accession>A0A1M5SCZ3</accession>
<protein>
    <recommendedName>
        <fullName evidence="2">precorrin-2 dehydrogenase</fullName>
        <ecNumber evidence="2">1.3.1.76</ecNumber>
    </recommendedName>
</protein>
<dbReference type="UniPathway" id="UPA00262">
    <property type="reaction ID" value="UER00222"/>
</dbReference>
<keyword evidence="5" id="KW-0627">Porphyrin biosynthesis</keyword>
<proteinExistence type="predicted"/>
<dbReference type="PANTHER" id="PTHR35330:SF1">
    <property type="entry name" value="SIROHEME BIOSYNTHESIS PROTEIN MET8"/>
    <property type="match status" value="1"/>
</dbReference>
<sequence length="219" mass="25248">MGNYYPIMLDMNGKICKVIGGGKVAERKVNSLLGYGCIIEVISPFFTQKLEEYALEGLISIKRRRYIYGDLEGSFLVFAATNDDKVNNECLRECKEKNILINIVNGQDMCDFIVPSKIKRGDLSITISTNGKSPALSKKIRKELEKLYPEEYSEYVNLLGEIREKVKMEVNDINKRRDILFKIINSGIIEKYVGKEIKDLKKELYNLYNKIFIFEDMNV</sequence>
<evidence type="ECO:0000256" key="5">
    <source>
        <dbReference type="ARBA" id="ARBA00023244"/>
    </source>
</evidence>
<dbReference type="InterPro" id="IPR036291">
    <property type="entry name" value="NAD(P)-bd_dom_sf"/>
</dbReference>
<dbReference type="AlphaFoldDB" id="A0A1M5SCZ3"/>
<evidence type="ECO:0000313" key="9">
    <source>
        <dbReference type="Proteomes" id="UP000183967"/>
    </source>
</evidence>
<gene>
    <name evidence="8" type="ORF">SAMN02745135_00554</name>
</gene>
<dbReference type="EC" id="1.3.1.76" evidence="2"/>
<dbReference type="GO" id="GO:0004325">
    <property type="term" value="F:ferrochelatase activity"/>
    <property type="evidence" value="ECO:0007669"/>
    <property type="project" value="InterPro"/>
</dbReference>
<dbReference type="Proteomes" id="UP000183967">
    <property type="component" value="Unassembled WGS sequence"/>
</dbReference>
<dbReference type="InterPro" id="IPR006367">
    <property type="entry name" value="Sirohaem_synthase_N"/>
</dbReference>
<dbReference type="OrthoDB" id="9773765at2"/>
<evidence type="ECO:0000256" key="2">
    <source>
        <dbReference type="ARBA" id="ARBA00012400"/>
    </source>
</evidence>
<dbReference type="GO" id="GO:0043115">
    <property type="term" value="F:precorrin-2 dehydrogenase activity"/>
    <property type="evidence" value="ECO:0007669"/>
    <property type="project" value="UniProtKB-EC"/>
</dbReference>
<keyword evidence="4" id="KW-0520">NAD</keyword>
<evidence type="ECO:0000313" key="8">
    <source>
        <dbReference type="EMBL" id="SHH36447.1"/>
    </source>
</evidence>
<dbReference type="Gene3D" id="1.10.8.610">
    <property type="entry name" value="SirC, precorrin-2 dehydrogenase, C-terminal helical domain-like"/>
    <property type="match status" value="1"/>
</dbReference>
<dbReference type="SUPFAM" id="SSF51735">
    <property type="entry name" value="NAD(P)-binding Rossmann-fold domains"/>
    <property type="match status" value="1"/>
</dbReference>
<dbReference type="NCBIfam" id="TIGR01470">
    <property type="entry name" value="cysG_Nterm"/>
    <property type="match status" value="1"/>
</dbReference>
<dbReference type="Pfam" id="PF14824">
    <property type="entry name" value="Sirohm_synth_M"/>
    <property type="match status" value="1"/>
</dbReference>
<dbReference type="InterPro" id="IPR028281">
    <property type="entry name" value="Sirohaem_synthase_central"/>
</dbReference>
<dbReference type="EMBL" id="FQXO01000011">
    <property type="protein sequence ID" value="SHH36447.1"/>
    <property type="molecule type" value="Genomic_DNA"/>
</dbReference>
<dbReference type="InterPro" id="IPR042518">
    <property type="entry name" value="SirC_C"/>
</dbReference>
<dbReference type="SUPFAM" id="SSF75615">
    <property type="entry name" value="Siroheme synthase middle domains-like"/>
    <property type="match status" value="1"/>
</dbReference>
<keyword evidence="9" id="KW-1185">Reference proteome</keyword>
<dbReference type="InterPro" id="IPR028161">
    <property type="entry name" value="Met8-like"/>
</dbReference>
<dbReference type="PANTHER" id="PTHR35330">
    <property type="entry name" value="SIROHEME BIOSYNTHESIS PROTEIN MET8"/>
    <property type="match status" value="1"/>
</dbReference>
<comment type="catalytic activity">
    <reaction evidence="6">
        <text>precorrin-2 + NAD(+) = sirohydrochlorin + NADH + 2 H(+)</text>
        <dbReference type="Rhea" id="RHEA:15613"/>
        <dbReference type="ChEBI" id="CHEBI:15378"/>
        <dbReference type="ChEBI" id="CHEBI:57540"/>
        <dbReference type="ChEBI" id="CHEBI:57945"/>
        <dbReference type="ChEBI" id="CHEBI:58351"/>
        <dbReference type="ChEBI" id="CHEBI:58827"/>
        <dbReference type="EC" id="1.3.1.76"/>
    </reaction>
</comment>
<name>A0A1M5SCZ3_9FIRM</name>
<evidence type="ECO:0000256" key="6">
    <source>
        <dbReference type="ARBA" id="ARBA00047561"/>
    </source>
</evidence>
<dbReference type="GO" id="GO:0019354">
    <property type="term" value="P:siroheme biosynthetic process"/>
    <property type="evidence" value="ECO:0007669"/>
    <property type="project" value="UniProtKB-UniPathway"/>
</dbReference>
<keyword evidence="3" id="KW-0560">Oxidoreductase</keyword>
<dbReference type="Pfam" id="PF13241">
    <property type="entry name" value="NAD_binding_7"/>
    <property type="match status" value="1"/>
</dbReference>
<evidence type="ECO:0000256" key="3">
    <source>
        <dbReference type="ARBA" id="ARBA00023002"/>
    </source>
</evidence>